<dbReference type="Proteomes" id="UP000789920">
    <property type="component" value="Unassembled WGS sequence"/>
</dbReference>
<evidence type="ECO:0000313" key="2">
    <source>
        <dbReference type="Proteomes" id="UP000789920"/>
    </source>
</evidence>
<keyword evidence="2" id="KW-1185">Reference proteome</keyword>
<protein>
    <submittedName>
        <fullName evidence="1">27416_t:CDS:1</fullName>
    </submittedName>
</protein>
<feature type="non-terminal residue" evidence="1">
    <location>
        <position position="1"/>
    </location>
</feature>
<comment type="caution">
    <text evidence="1">The sequence shown here is derived from an EMBL/GenBank/DDBJ whole genome shotgun (WGS) entry which is preliminary data.</text>
</comment>
<accession>A0ACA9S6N5</accession>
<gene>
    <name evidence="1" type="ORF">RPERSI_LOCUS27593</name>
</gene>
<proteinExistence type="predicted"/>
<evidence type="ECO:0000313" key="1">
    <source>
        <dbReference type="EMBL" id="CAG8829786.1"/>
    </source>
</evidence>
<name>A0ACA9S6N5_9GLOM</name>
<reference evidence="1" key="1">
    <citation type="submission" date="2021-06" db="EMBL/GenBank/DDBJ databases">
        <authorList>
            <person name="Kallberg Y."/>
            <person name="Tangrot J."/>
            <person name="Rosling A."/>
        </authorList>
    </citation>
    <scope>NUCLEOTIDE SEQUENCE</scope>
    <source>
        <strain evidence="1">MA461A</strain>
    </source>
</reference>
<organism evidence="1 2">
    <name type="scientific">Racocetra persica</name>
    <dbReference type="NCBI Taxonomy" id="160502"/>
    <lineage>
        <taxon>Eukaryota</taxon>
        <taxon>Fungi</taxon>
        <taxon>Fungi incertae sedis</taxon>
        <taxon>Mucoromycota</taxon>
        <taxon>Glomeromycotina</taxon>
        <taxon>Glomeromycetes</taxon>
        <taxon>Diversisporales</taxon>
        <taxon>Gigasporaceae</taxon>
        <taxon>Racocetra</taxon>
    </lineage>
</organism>
<sequence length="141" mass="15755">DFTEKTFIRDGVEELPERMTDVMTGLTPQLSTTTGSPTRKSIGSSQDLIFSLMSGPDTVLADFMASDYVQFSEWTDGLNMLFDKNIGSRDTAEFIQILTEIGVKVKLLDLSGERVEIPQSVEVPRELPVVENGFYYDDPFS</sequence>
<dbReference type="EMBL" id="CAJVQC010097909">
    <property type="protein sequence ID" value="CAG8829786.1"/>
    <property type="molecule type" value="Genomic_DNA"/>
</dbReference>